<sequence length="71" mass="8100">MLRFLLFYPNDWGQESCDDRSTIEARALSTVRPSEGLACKIPSEEGRRVESARTPIRTLKRKSSELSCLQI</sequence>
<keyword evidence="2" id="KW-1185">Reference proteome</keyword>
<gene>
    <name evidence="1" type="ORF">NTEN_LOCUS5117</name>
</gene>
<feature type="non-terminal residue" evidence="1">
    <location>
        <position position="71"/>
    </location>
</feature>
<dbReference type="EMBL" id="CADCXU010007350">
    <property type="protein sequence ID" value="CAA9998834.1"/>
    <property type="molecule type" value="Genomic_DNA"/>
</dbReference>
<proteinExistence type="predicted"/>
<evidence type="ECO:0000313" key="2">
    <source>
        <dbReference type="Proteomes" id="UP000479000"/>
    </source>
</evidence>
<dbReference type="AlphaFoldDB" id="A0A6H5G932"/>
<name>A0A6H5G932_9HEMI</name>
<protein>
    <submittedName>
        <fullName evidence="1">Uncharacterized protein</fullName>
    </submittedName>
</protein>
<organism evidence="1 2">
    <name type="scientific">Nesidiocoris tenuis</name>
    <dbReference type="NCBI Taxonomy" id="355587"/>
    <lineage>
        <taxon>Eukaryota</taxon>
        <taxon>Metazoa</taxon>
        <taxon>Ecdysozoa</taxon>
        <taxon>Arthropoda</taxon>
        <taxon>Hexapoda</taxon>
        <taxon>Insecta</taxon>
        <taxon>Pterygota</taxon>
        <taxon>Neoptera</taxon>
        <taxon>Paraneoptera</taxon>
        <taxon>Hemiptera</taxon>
        <taxon>Heteroptera</taxon>
        <taxon>Panheteroptera</taxon>
        <taxon>Cimicomorpha</taxon>
        <taxon>Miridae</taxon>
        <taxon>Dicyphina</taxon>
        <taxon>Nesidiocoris</taxon>
    </lineage>
</organism>
<dbReference type="Proteomes" id="UP000479000">
    <property type="component" value="Unassembled WGS sequence"/>
</dbReference>
<accession>A0A6H5G932</accession>
<reference evidence="1 2" key="1">
    <citation type="submission" date="2020-02" db="EMBL/GenBank/DDBJ databases">
        <authorList>
            <person name="Ferguson B K."/>
        </authorList>
    </citation>
    <scope>NUCLEOTIDE SEQUENCE [LARGE SCALE GENOMIC DNA]</scope>
</reference>
<evidence type="ECO:0000313" key="1">
    <source>
        <dbReference type="EMBL" id="CAA9998834.1"/>
    </source>
</evidence>